<protein>
    <recommendedName>
        <fullName evidence="3">DUF2190 domain-containing protein</fullName>
    </recommendedName>
</protein>
<dbReference type="EMBL" id="MTEJ01000058">
    <property type="protein sequence ID" value="OQX12814.1"/>
    <property type="molecule type" value="Genomic_DNA"/>
</dbReference>
<dbReference type="AlphaFoldDB" id="A0A1Y1QSP7"/>
<name>A0A1Y1QSP7_9GAMM</name>
<dbReference type="Pfam" id="PF09956">
    <property type="entry name" value="Phage_cement_2"/>
    <property type="match status" value="1"/>
</dbReference>
<gene>
    <name evidence="1" type="ORF">BWK73_13950</name>
</gene>
<accession>A0A1Y1QSP7</accession>
<organism evidence="1 2">
    <name type="scientific">Thiothrix lacustris</name>
    <dbReference type="NCBI Taxonomy" id="525917"/>
    <lineage>
        <taxon>Bacteria</taxon>
        <taxon>Pseudomonadati</taxon>
        <taxon>Pseudomonadota</taxon>
        <taxon>Gammaproteobacteria</taxon>
        <taxon>Thiotrichales</taxon>
        <taxon>Thiotrichaceae</taxon>
        <taxon>Thiothrix</taxon>
    </lineage>
</organism>
<dbReference type="InterPro" id="IPR011231">
    <property type="entry name" value="Phage_VT1-Sakai_H0018"/>
</dbReference>
<evidence type="ECO:0008006" key="3">
    <source>
        <dbReference type="Google" id="ProtNLM"/>
    </source>
</evidence>
<evidence type="ECO:0000313" key="2">
    <source>
        <dbReference type="Proteomes" id="UP000192491"/>
    </source>
</evidence>
<comment type="caution">
    <text evidence="1">The sequence shown here is derived from an EMBL/GenBank/DDBJ whole genome shotgun (WGS) entry which is preliminary data.</text>
</comment>
<dbReference type="Proteomes" id="UP000192491">
    <property type="component" value="Unassembled WGS sequence"/>
</dbReference>
<proteinExistence type="predicted"/>
<reference evidence="1 2" key="1">
    <citation type="submission" date="2017-01" db="EMBL/GenBank/DDBJ databases">
        <title>Novel large sulfur bacteria in the metagenomes of groundwater-fed chemosynthetic microbial mats in the Lake Huron basin.</title>
        <authorList>
            <person name="Sharrar A.M."/>
            <person name="Flood B.E."/>
            <person name="Bailey J.V."/>
            <person name="Jones D.S."/>
            <person name="Biddanda B."/>
            <person name="Ruberg S.A."/>
            <person name="Marcus D.N."/>
            <person name="Dick G.J."/>
        </authorList>
    </citation>
    <scope>NUCLEOTIDE SEQUENCE [LARGE SCALE GENOMIC DNA]</scope>
    <source>
        <strain evidence="1">A8</strain>
    </source>
</reference>
<evidence type="ECO:0000313" key="1">
    <source>
        <dbReference type="EMBL" id="OQX12814.1"/>
    </source>
</evidence>
<sequence>MSQQALALLTLPVPAAVAITEYRAVTYLGAIAAADSPDVLGIAKRSGGAGEMVDVAVLGTAVIEAAAPIAVGQAVISDATGKATPGTTNVIGRALQAATFAGELIEILLTKK</sequence>